<dbReference type="Proteomes" id="UP000237319">
    <property type="component" value="Unassembled WGS sequence"/>
</dbReference>
<dbReference type="InterPro" id="IPR009081">
    <property type="entry name" value="PP-bd_ACP"/>
</dbReference>
<sequence>MDTRFQIFSTLSKVLNINIDELQKLDINDDLLAVGLSSIKAISLITMIEQSYNIVLEDEEFFYENINTISKIESLILKYL</sequence>
<name>A0A2S5CVC9_LYSSH</name>
<evidence type="ECO:0000259" key="1">
    <source>
        <dbReference type="PROSITE" id="PS50075"/>
    </source>
</evidence>
<evidence type="ECO:0000313" key="2">
    <source>
        <dbReference type="EMBL" id="POZ54682.1"/>
    </source>
</evidence>
<accession>A0A2S5CVC9</accession>
<comment type="caution">
    <text evidence="2">The sequence shown here is derived from an EMBL/GenBank/DDBJ whole genome shotgun (WGS) entry which is preliminary data.</text>
</comment>
<keyword evidence="3" id="KW-1185">Reference proteome</keyword>
<dbReference type="Gene3D" id="1.10.1200.10">
    <property type="entry name" value="ACP-like"/>
    <property type="match status" value="1"/>
</dbReference>
<protein>
    <recommendedName>
        <fullName evidence="1">Carrier domain-containing protein</fullName>
    </recommendedName>
</protein>
<dbReference type="PROSITE" id="PS50075">
    <property type="entry name" value="CARRIER"/>
    <property type="match status" value="1"/>
</dbReference>
<dbReference type="RefSeq" id="WP_069508262.1">
    <property type="nucleotide sequence ID" value="NZ_CP194323.1"/>
</dbReference>
<dbReference type="Pfam" id="PF00550">
    <property type="entry name" value="PP-binding"/>
    <property type="match status" value="1"/>
</dbReference>
<dbReference type="AlphaFoldDB" id="A0A2S5CVC9"/>
<dbReference type="EMBL" id="PGLV01000003">
    <property type="protein sequence ID" value="POZ54682.1"/>
    <property type="molecule type" value="Genomic_DNA"/>
</dbReference>
<dbReference type="SUPFAM" id="SSF47336">
    <property type="entry name" value="ACP-like"/>
    <property type="match status" value="1"/>
</dbReference>
<evidence type="ECO:0000313" key="3">
    <source>
        <dbReference type="Proteomes" id="UP000237319"/>
    </source>
</evidence>
<dbReference type="InterPro" id="IPR036736">
    <property type="entry name" value="ACP-like_sf"/>
</dbReference>
<gene>
    <name evidence="2" type="ORF">LYSIN_03542</name>
</gene>
<feature type="domain" description="Carrier" evidence="1">
    <location>
        <begin position="1"/>
        <end position="80"/>
    </location>
</feature>
<reference evidence="2 3" key="1">
    <citation type="submission" date="2017-11" db="EMBL/GenBank/DDBJ databases">
        <title>Genome sequence of Lysinibacillus sphaericus, a lignin-degrading bacteria isolated from municipal solid waste soil.</title>
        <authorList>
            <person name="Persinoti G.F."/>
            <person name="Paixao D.A."/>
            <person name="Bugg T.D."/>
            <person name="Squina F.M."/>
        </authorList>
    </citation>
    <scope>NUCLEOTIDE SEQUENCE [LARGE SCALE GENOMIC DNA]</scope>
    <source>
        <strain evidence="2 3">A1</strain>
    </source>
</reference>
<proteinExistence type="predicted"/>
<organism evidence="2 3">
    <name type="scientific">Lysinibacillus sphaericus</name>
    <name type="common">Bacillus sphaericus</name>
    <dbReference type="NCBI Taxonomy" id="1421"/>
    <lineage>
        <taxon>Bacteria</taxon>
        <taxon>Bacillati</taxon>
        <taxon>Bacillota</taxon>
        <taxon>Bacilli</taxon>
        <taxon>Bacillales</taxon>
        <taxon>Bacillaceae</taxon>
        <taxon>Lysinibacillus</taxon>
    </lineage>
</organism>